<dbReference type="Pfam" id="PF01551">
    <property type="entry name" value="Peptidase_M23"/>
    <property type="match status" value="1"/>
</dbReference>
<dbReference type="InterPro" id="IPR050570">
    <property type="entry name" value="Cell_wall_metabolism_enzyme"/>
</dbReference>
<dbReference type="Gene3D" id="2.70.70.10">
    <property type="entry name" value="Glucose Permease (Domain IIA)"/>
    <property type="match status" value="1"/>
</dbReference>
<dbReference type="RefSeq" id="WP_150924883.1">
    <property type="nucleotide sequence ID" value="NZ_CP044232.1"/>
</dbReference>
<organism evidence="2 3">
    <name type="scientific">Microbacterium lushaniae</name>
    <dbReference type="NCBI Taxonomy" id="2614639"/>
    <lineage>
        <taxon>Bacteria</taxon>
        <taxon>Bacillati</taxon>
        <taxon>Actinomycetota</taxon>
        <taxon>Actinomycetes</taxon>
        <taxon>Micrococcales</taxon>
        <taxon>Microbacteriaceae</taxon>
        <taxon>Microbacterium</taxon>
    </lineage>
</organism>
<dbReference type="PANTHER" id="PTHR21666">
    <property type="entry name" value="PEPTIDASE-RELATED"/>
    <property type="match status" value="1"/>
</dbReference>
<evidence type="ECO:0000259" key="1">
    <source>
        <dbReference type="Pfam" id="PF01551"/>
    </source>
</evidence>
<accession>A0A5J6L513</accession>
<dbReference type="EMBL" id="CP044232">
    <property type="protein sequence ID" value="QEW03432.1"/>
    <property type="molecule type" value="Genomic_DNA"/>
</dbReference>
<dbReference type="AlphaFoldDB" id="A0A5J6L513"/>
<gene>
    <name evidence="2" type="ORF">F6J85_10180</name>
</gene>
<proteinExistence type="predicted"/>
<reference evidence="3" key="1">
    <citation type="submission" date="2019-09" db="EMBL/GenBank/DDBJ databases">
        <title>Mumia zhuanghuii sp. nov. isolated from the intestinal contents of plateau pika (Ochotona curzoniae) in the Qinghai-Tibet plateau of China.</title>
        <authorList>
            <person name="Tian Z."/>
        </authorList>
    </citation>
    <scope>NUCLEOTIDE SEQUENCE [LARGE SCALE GENOMIC DNA]</scope>
    <source>
        <strain evidence="3">L-031</strain>
    </source>
</reference>
<keyword evidence="3" id="KW-1185">Reference proteome</keyword>
<dbReference type="InterPro" id="IPR016047">
    <property type="entry name" value="M23ase_b-sheet_dom"/>
</dbReference>
<dbReference type="Proteomes" id="UP000325516">
    <property type="component" value="Chromosome"/>
</dbReference>
<dbReference type="GO" id="GO:0004222">
    <property type="term" value="F:metalloendopeptidase activity"/>
    <property type="evidence" value="ECO:0007669"/>
    <property type="project" value="TreeGrafter"/>
</dbReference>
<dbReference type="PANTHER" id="PTHR21666:SF270">
    <property type="entry name" value="MUREIN HYDROLASE ACTIVATOR ENVC"/>
    <property type="match status" value="1"/>
</dbReference>
<dbReference type="CDD" id="cd12797">
    <property type="entry name" value="M23_peptidase"/>
    <property type="match status" value="1"/>
</dbReference>
<dbReference type="SUPFAM" id="SSF51261">
    <property type="entry name" value="Duplicated hybrid motif"/>
    <property type="match status" value="1"/>
</dbReference>
<dbReference type="InterPro" id="IPR011055">
    <property type="entry name" value="Dup_hybrid_motif"/>
</dbReference>
<dbReference type="KEGG" id="mlz:F6J85_10180"/>
<evidence type="ECO:0000313" key="3">
    <source>
        <dbReference type="Proteomes" id="UP000325516"/>
    </source>
</evidence>
<name>A0A5J6L513_9MICO</name>
<feature type="domain" description="M23ase beta-sheet core" evidence="1">
    <location>
        <begin position="121"/>
        <end position="189"/>
    </location>
</feature>
<evidence type="ECO:0000313" key="2">
    <source>
        <dbReference type="EMBL" id="QEW03432.1"/>
    </source>
</evidence>
<sequence length="217" mass="22268">MAPSDPTPHGPRSPIDLAYPFTGRWLVQNSPADRVPSHGTRRFATSFAIDFVPVDDGGRSGAITGRTLVRPEPAHAFVGFGRAVSAPVTGTVVAMHDGEDDHDAFRGLPSLWYALTQPRRVAAGWSALAGNHVMISPAPGVVVAVCHLRRGSVAAARGARVIAGEQVGECGNSGNSTEPHVHVQAMDGTDPSSATALPITFGGRLPAGGAVVTGASG</sequence>
<protein>
    <submittedName>
        <fullName evidence="2">M23 family metallopeptidase</fullName>
    </submittedName>
</protein>